<evidence type="ECO:0000256" key="7">
    <source>
        <dbReference type="ARBA" id="ARBA00023284"/>
    </source>
</evidence>
<name>A0AA37X3B1_9RHOB</name>
<feature type="binding site" evidence="8">
    <location>
        <position position="262"/>
    </location>
    <ligand>
        <name>NAD(+)</name>
        <dbReference type="ChEBI" id="CHEBI:57540"/>
    </ligand>
</feature>
<keyword evidence="7 10" id="KW-0676">Redox-active center</keyword>
<dbReference type="PANTHER" id="PTHR43014">
    <property type="entry name" value="MERCURIC REDUCTASE"/>
    <property type="match status" value="1"/>
</dbReference>
<dbReference type="InterPro" id="IPR016156">
    <property type="entry name" value="FAD/NAD-linked_Rdtase_dimer_sf"/>
</dbReference>
<accession>A0AA37X3B1</accession>
<feature type="binding site" evidence="8">
    <location>
        <position position="52"/>
    </location>
    <ligand>
        <name>FAD</name>
        <dbReference type="ChEBI" id="CHEBI:57692"/>
    </ligand>
</feature>
<protein>
    <submittedName>
        <fullName evidence="13">Dihydrolipoamide dehydrogenase</fullName>
    </submittedName>
</protein>
<keyword evidence="6" id="KW-1015">Disulfide bond</keyword>
<reference evidence="13 14" key="1">
    <citation type="journal article" date="2014" name="Int. J. Syst. Evol. Microbiol.">
        <title>Complete genome sequence of Corynebacterium casei LMG S-19264T (=DSM 44701T), isolated from a smear-ripened cheese.</title>
        <authorList>
            <consortium name="US DOE Joint Genome Institute (JGI-PGF)"/>
            <person name="Walter F."/>
            <person name="Albersmeier A."/>
            <person name="Kalinowski J."/>
            <person name="Ruckert C."/>
        </authorList>
    </citation>
    <scope>NUCLEOTIDE SEQUENCE [LARGE SCALE GENOMIC DNA]</scope>
    <source>
        <strain evidence="13 14">NBRC 111766</strain>
    </source>
</reference>
<evidence type="ECO:0000256" key="4">
    <source>
        <dbReference type="ARBA" id="ARBA00022857"/>
    </source>
</evidence>
<proteinExistence type="inferred from homology"/>
<evidence type="ECO:0000256" key="6">
    <source>
        <dbReference type="ARBA" id="ARBA00023157"/>
    </source>
</evidence>
<dbReference type="InterPro" id="IPR001100">
    <property type="entry name" value="Pyr_nuc-diS_OxRdtase"/>
</dbReference>
<keyword evidence="8" id="KW-0520">NAD</keyword>
<dbReference type="SUPFAM" id="SSF51905">
    <property type="entry name" value="FAD/NAD(P)-binding domain"/>
    <property type="match status" value="1"/>
</dbReference>
<keyword evidence="3 8" id="KW-0274">FAD</keyword>
<dbReference type="AlphaFoldDB" id="A0AA37X3B1"/>
<dbReference type="PANTHER" id="PTHR43014:SF2">
    <property type="entry name" value="MERCURIC REDUCTASE"/>
    <property type="match status" value="1"/>
</dbReference>
<feature type="binding site" evidence="8">
    <location>
        <begin position="176"/>
        <end position="183"/>
    </location>
    <ligand>
        <name>NAD(+)</name>
        <dbReference type="ChEBI" id="CHEBI:57540"/>
    </ligand>
</feature>
<dbReference type="GO" id="GO:0016668">
    <property type="term" value="F:oxidoreductase activity, acting on a sulfur group of donors, NAD(P) as acceptor"/>
    <property type="evidence" value="ECO:0007669"/>
    <property type="project" value="InterPro"/>
</dbReference>
<evidence type="ECO:0000313" key="13">
    <source>
        <dbReference type="EMBL" id="GLS88474.1"/>
    </source>
</evidence>
<keyword evidence="14" id="KW-1185">Reference proteome</keyword>
<keyword evidence="8" id="KW-0547">Nucleotide-binding</keyword>
<evidence type="ECO:0000259" key="12">
    <source>
        <dbReference type="Pfam" id="PF07992"/>
    </source>
</evidence>
<sequence>MERISTDLCIIGAGSGGLSVAAGAAQMGAKVVLIEGGTMGGDCLNYGCVPSKALLAAGRAAHSIRHGAPGIAGGEPIVDFAAVKAQISTVIAQIAPMDSQARFEAFGVQVIRAYARFINPREVEAAGKIIRARRFVIATGSHPTIPQLPGLEAIPYLTNETIFAQTERPEHLLILGGGPVAVEMAQAHRRLGCAVTVIARSRVLGRDDADAVAVVLAQLRAEGVTLLEQRDIARLRPTPTGVEAVLSDGTTLNGSHLLVATGRAPAISRLDLPAAKVAYTEKGVTVGANLRSSNRRIYAVGDVAGGLQFTHVAGAHAGVVIRQVLFGLPAKQARVVPMVTYSDPELAQIGLTEAQARALYPGVQVLRQEFLHNDRAVTDGKTDGFLKLMLLKGRPVGVTIVGAGAGELIGLWALAVSAGLKVGAIAGMIAPYPTRGEISKRAAGAYFSPKLFDNMAVKRVVRLVQRFLP</sequence>
<dbReference type="GO" id="GO:0003955">
    <property type="term" value="F:NAD(P)H dehydrogenase (quinone) activity"/>
    <property type="evidence" value="ECO:0007669"/>
    <property type="project" value="TreeGrafter"/>
</dbReference>
<dbReference type="InterPro" id="IPR004099">
    <property type="entry name" value="Pyr_nucl-diS_OxRdtase_dimer"/>
</dbReference>
<keyword evidence="5 10" id="KW-0560">Oxidoreductase</keyword>
<evidence type="ECO:0000256" key="8">
    <source>
        <dbReference type="PIRSR" id="PIRSR000350-3"/>
    </source>
</evidence>
<feature type="domain" description="FAD/NAD(P)-binding" evidence="12">
    <location>
        <begin position="7"/>
        <end position="317"/>
    </location>
</feature>
<keyword evidence="4" id="KW-0521">NADP</keyword>
<feature type="binding site" evidence="8">
    <location>
        <begin position="139"/>
        <end position="141"/>
    </location>
    <ligand>
        <name>FAD</name>
        <dbReference type="ChEBI" id="CHEBI:57692"/>
    </ligand>
</feature>
<dbReference type="PROSITE" id="PS00076">
    <property type="entry name" value="PYRIDINE_REDOX_1"/>
    <property type="match status" value="1"/>
</dbReference>
<feature type="binding site" evidence="8">
    <location>
        <position position="302"/>
    </location>
    <ligand>
        <name>FAD</name>
        <dbReference type="ChEBI" id="CHEBI:57692"/>
    </ligand>
</feature>
<dbReference type="RefSeq" id="WP_284326618.1">
    <property type="nucleotide sequence ID" value="NZ_BSPP01000013.1"/>
</dbReference>
<dbReference type="InterPro" id="IPR023753">
    <property type="entry name" value="FAD/NAD-binding_dom"/>
</dbReference>
<comment type="similarity">
    <text evidence="1 10">Belongs to the class-I pyridine nucleotide-disulfide oxidoreductase family.</text>
</comment>
<evidence type="ECO:0000256" key="1">
    <source>
        <dbReference type="ARBA" id="ARBA00007532"/>
    </source>
</evidence>
<evidence type="ECO:0000256" key="3">
    <source>
        <dbReference type="ARBA" id="ARBA00022827"/>
    </source>
</evidence>
<feature type="disulfide bond" description="Redox-active" evidence="9">
    <location>
        <begin position="43"/>
        <end position="48"/>
    </location>
</feature>
<evidence type="ECO:0000256" key="5">
    <source>
        <dbReference type="ARBA" id="ARBA00023002"/>
    </source>
</evidence>
<feature type="domain" description="Pyridine nucleotide-disulphide oxidoreductase dimerisation" evidence="11">
    <location>
        <begin position="336"/>
        <end position="442"/>
    </location>
</feature>
<dbReference type="PIRSF" id="PIRSF000350">
    <property type="entry name" value="Mercury_reductase_MerA"/>
    <property type="match status" value="1"/>
</dbReference>
<comment type="caution">
    <text evidence="13">The sequence shown here is derived from an EMBL/GenBank/DDBJ whole genome shotgun (WGS) entry which is preliminary data.</text>
</comment>
<dbReference type="EMBL" id="BSPP01000013">
    <property type="protein sequence ID" value="GLS88474.1"/>
    <property type="molecule type" value="Genomic_DNA"/>
</dbReference>
<evidence type="ECO:0000256" key="9">
    <source>
        <dbReference type="PIRSR" id="PIRSR000350-4"/>
    </source>
</evidence>
<evidence type="ECO:0000256" key="2">
    <source>
        <dbReference type="ARBA" id="ARBA00022630"/>
    </source>
</evidence>
<dbReference type="Gene3D" id="3.30.390.30">
    <property type="match status" value="1"/>
</dbReference>
<dbReference type="PRINTS" id="PR00368">
    <property type="entry name" value="FADPNR"/>
</dbReference>
<evidence type="ECO:0000259" key="11">
    <source>
        <dbReference type="Pfam" id="PF02852"/>
    </source>
</evidence>
<dbReference type="GO" id="GO:0050660">
    <property type="term" value="F:flavin adenine dinucleotide binding"/>
    <property type="evidence" value="ECO:0007669"/>
    <property type="project" value="TreeGrafter"/>
</dbReference>
<gene>
    <name evidence="13" type="primary">merA1</name>
    <name evidence="13" type="ORF">GCM10010873_34480</name>
</gene>
<organism evidence="13 14">
    <name type="scientific">Cypionkella aquatica</name>
    <dbReference type="NCBI Taxonomy" id="1756042"/>
    <lineage>
        <taxon>Bacteria</taxon>
        <taxon>Pseudomonadati</taxon>
        <taxon>Pseudomonadota</taxon>
        <taxon>Alphaproteobacteria</taxon>
        <taxon>Rhodobacterales</taxon>
        <taxon>Paracoccaceae</taxon>
        <taxon>Cypionkella</taxon>
    </lineage>
</organism>
<comment type="cofactor">
    <cofactor evidence="8">
        <name>FAD</name>
        <dbReference type="ChEBI" id="CHEBI:57692"/>
    </cofactor>
    <text evidence="8">Binds 1 FAD per subunit.</text>
</comment>
<dbReference type="PRINTS" id="PR00411">
    <property type="entry name" value="PNDRDTASEI"/>
</dbReference>
<dbReference type="Pfam" id="PF07992">
    <property type="entry name" value="Pyr_redox_2"/>
    <property type="match status" value="1"/>
</dbReference>
<dbReference type="InterPro" id="IPR012999">
    <property type="entry name" value="Pyr_OxRdtase_I_AS"/>
</dbReference>
<evidence type="ECO:0000313" key="14">
    <source>
        <dbReference type="Proteomes" id="UP001157355"/>
    </source>
</evidence>
<dbReference type="Pfam" id="PF02852">
    <property type="entry name" value="Pyr_redox_dim"/>
    <property type="match status" value="1"/>
</dbReference>
<keyword evidence="2 10" id="KW-0285">Flavoprotein</keyword>
<evidence type="ECO:0000256" key="10">
    <source>
        <dbReference type="RuleBase" id="RU003691"/>
    </source>
</evidence>
<dbReference type="FunFam" id="3.30.390.30:FF:000001">
    <property type="entry name" value="Dihydrolipoyl dehydrogenase"/>
    <property type="match status" value="1"/>
</dbReference>
<dbReference type="SUPFAM" id="SSF55424">
    <property type="entry name" value="FAD/NAD-linked reductases, dimerisation (C-terminal) domain"/>
    <property type="match status" value="1"/>
</dbReference>
<dbReference type="Gene3D" id="3.50.50.60">
    <property type="entry name" value="FAD/NAD(P)-binding domain"/>
    <property type="match status" value="2"/>
</dbReference>
<dbReference type="Proteomes" id="UP001157355">
    <property type="component" value="Unassembled WGS sequence"/>
</dbReference>
<dbReference type="InterPro" id="IPR036188">
    <property type="entry name" value="FAD/NAD-bd_sf"/>
</dbReference>